<evidence type="ECO:0000313" key="2">
    <source>
        <dbReference type="Proteomes" id="UP000435112"/>
    </source>
</evidence>
<name>A0A6A3GLL5_9STRA</name>
<evidence type="ECO:0000313" key="1">
    <source>
        <dbReference type="EMBL" id="KAE8958309.1"/>
    </source>
</evidence>
<dbReference type="Proteomes" id="UP000435112">
    <property type="component" value="Unassembled WGS sequence"/>
</dbReference>
<accession>A0A6A3GLL5</accession>
<proteinExistence type="predicted"/>
<comment type="caution">
    <text evidence="1">The sequence shown here is derived from an EMBL/GenBank/DDBJ whole genome shotgun (WGS) entry which is preliminary data.</text>
</comment>
<reference evidence="1 2" key="1">
    <citation type="submission" date="2018-09" db="EMBL/GenBank/DDBJ databases">
        <title>Genomic investigation of the strawberry pathogen Phytophthora fragariae indicates pathogenicity is determined by transcriptional variation in three key races.</title>
        <authorList>
            <person name="Adams T.M."/>
            <person name="Armitage A.D."/>
            <person name="Sobczyk M.K."/>
            <person name="Bates H.J."/>
            <person name="Dunwell J.M."/>
            <person name="Nellist C.F."/>
            <person name="Harrison R.J."/>
        </authorList>
    </citation>
    <scope>NUCLEOTIDE SEQUENCE [LARGE SCALE GENOMIC DNA]</scope>
    <source>
        <strain evidence="1 2">SCRP324</strain>
    </source>
</reference>
<dbReference type="EMBL" id="QXFU01007520">
    <property type="protein sequence ID" value="KAE8958309.1"/>
    <property type="molecule type" value="Genomic_DNA"/>
</dbReference>
<gene>
    <name evidence="1" type="ORF">PR002_g30904</name>
</gene>
<organism evidence="1 2">
    <name type="scientific">Phytophthora rubi</name>
    <dbReference type="NCBI Taxonomy" id="129364"/>
    <lineage>
        <taxon>Eukaryota</taxon>
        <taxon>Sar</taxon>
        <taxon>Stramenopiles</taxon>
        <taxon>Oomycota</taxon>
        <taxon>Peronosporomycetes</taxon>
        <taxon>Peronosporales</taxon>
        <taxon>Peronosporaceae</taxon>
        <taxon>Phytophthora</taxon>
    </lineage>
</organism>
<protein>
    <submittedName>
        <fullName evidence="1">Uncharacterized protein</fullName>
    </submittedName>
</protein>
<sequence>SAFEHLPVSNKSIPHIYSCNTLPEISLPPPPSLRPRGVPRRHCCPPRDEDMHRSYAVHSAWAVSDRIGVSSYGSEADA</sequence>
<feature type="non-terminal residue" evidence="1">
    <location>
        <position position="1"/>
    </location>
</feature>
<dbReference type="AlphaFoldDB" id="A0A6A3GLL5"/>